<dbReference type="AlphaFoldDB" id="A0A0C4YCY2"/>
<dbReference type="STRING" id="68895.RR42_m3380"/>
<dbReference type="InterPro" id="IPR002155">
    <property type="entry name" value="Thiolase"/>
</dbReference>
<organism evidence="3 4">
    <name type="scientific">Cupriavidus basilensis</name>
    <dbReference type="NCBI Taxonomy" id="68895"/>
    <lineage>
        <taxon>Bacteria</taxon>
        <taxon>Pseudomonadati</taxon>
        <taxon>Pseudomonadota</taxon>
        <taxon>Betaproteobacteria</taxon>
        <taxon>Burkholderiales</taxon>
        <taxon>Burkholderiaceae</taxon>
        <taxon>Cupriavidus</taxon>
    </lineage>
</organism>
<dbReference type="SUPFAM" id="SSF53901">
    <property type="entry name" value="Thiolase-like"/>
    <property type="match status" value="1"/>
</dbReference>
<evidence type="ECO:0000313" key="4">
    <source>
        <dbReference type="Proteomes" id="UP000031843"/>
    </source>
</evidence>
<dbReference type="GO" id="GO:0003988">
    <property type="term" value="F:acetyl-CoA C-acyltransferase activity"/>
    <property type="evidence" value="ECO:0007669"/>
    <property type="project" value="UniProtKB-EC"/>
</dbReference>
<dbReference type="Gene3D" id="3.40.47.10">
    <property type="match status" value="1"/>
</dbReference>
<dbReference type="EMBL" id="CP010536">
    <property type="protein sequence ID" value="AJG20748.1"/>
    <property type="molecule type" value="Genomic_DNA"/>
</dbReference>
<dbReference type="PANTHER" id="PTHR42870">
    <property type="entry name" value="ACETYL-COA C-ACETYLTRANSFERASE"/>
    <property type="match status" value="1"/>
</dbReference>
<keyword evidence="3" id="KW-0808">Transferase</keyword>
<keyword evidence="3" id="KW-0012">Acyltransferase</keyword>
<dbReference type="CDD" id="cd00829">
    <property type="entry name" value="SCP-x_thiolase"/>
    <property type="match status" value="1"/>
</dbReference>
<accession>A0A0C4YCY2</accession>
<dbReference type="Proteomes" id="UP000031843">
    <property type="component" value="Chromosome main"/>
</dbReference>
<proteinExistence type="predicted"/>
<evidence type="ECO:0000259" key="2">
    <source>
        <dbReference type="Pfam" id="PF22691"/>
    </source>
</evidence>
<evidence type="ECO:0000313" key="3">
    <source>
        <dbReference type="EMBL" id="AJG20748.1"/>
    </source>
</evidence>
<name>A0A0C4YCY2_9BURK</name>
<keyword evidence="4" id="KW-1185">Reference proteome</keyword>
<dbReference type="Pfam" id="PF22691">
    <property type="entry name" value="Thiolase_C_1"/>
    <property type="match status" value="1"/>
</dbReference>
<feature type="domain" description="Thiolase N-terminal" evidence="1">
    <location>
        <begin position="1"/>
        <end position="237"/>
    </location>
</feature>
<dbReference type="PANTHER" id="PTHR42870:SF1">
    <property type="entry name" value="NON-SPECIFIC LIPID-TRANSFER PROTEIN-LIKE 2"/>
    <property type="match status" value="1"/>
</dbReference>
<gene>
    <name evidence="3" type="ORF">RR42_m3380</name>
</gene>
<dbReference type="KEGG" id="cbw:RR42_m3380"/>
<dbReference type="EC" id="2.3.1.16" evidence="3"/>
<dbReference type="PIRSF" id="PIRSF000429">
    <property type="entry name" value="Ac-CoA_Ac_transf"/>
    <property type="match status" value="1"/>
</dbReference>
<evidence type="ECO:0000259" key="1">
    <source>
        <dbReference type="Pfam" id="PF00108"/>
    </source>
</evidence>
<protein>
    <submittedName>
        <fullName evidence="3">3-ketoacyl-CoA thiolase</fullName>
        <ecNumber evidence="3">2.3.1.16</ecNumber>
    </submittedName>
</protein>
<dbReference type="Pfam" id="PF00108">
    <property type="entry name" value="Thiolase_N"/>
    <property type="match status" value="1"/>
</dbReference>
<sequence length="402" mass="42063">MTAFGKHLDRGLKSLASEAISAALRDAGMSKDAIQAAYMGNAAAGVMTGQVLVPGQVVLRGMGIGRIPVVNIENACATSASAFQQAVTMIELGAYDVVLVAGFEKLYSEDKRKTFSVFQGAVDVEAMDDVLASLAKSIRDTGSEADLAGAGTTRSLFMDIYAAMAREYSKETGATARHFAMVSAKNSRHGSLNPKAQFREVLTVDEVLAAPMVVAPLTRPMCSPIGDGAAALVLVSEKKAKGLGLQKRVRVLSSVAATGWDYQGGEERLVPYAARKAYEKAAIEPSDIDVVELHDAGAPAELMYYEYLGLAKPGAGIELIESGATELGGRIPVNTSGGLLRKGHPIGASGCAQLVELFDQLLGRADARQVDGARTAVAENGGGWIGDDAATVVVSVLQREDQ</sequence>
<dbReference type="InterPro" id="IPR055140">
    <property type="entry name" value="Thiolase_C_2"/>
</dbReference>
<reference evidence="3 4" key="1">
    <citation type="journal article" date="2015" name="Genome Announc.">
        <title>Complete Genome Sequence of Cupriavidus basilensis 4G11, Isolated from the Oak Ridge Field Research Center Site.</title>
        <authorList>
            <person name="Ray J."/>
            <person name="Waters R.J."/>
            <person name="Skerker J.M."/>
            <person name="Kuehl J.V."/>
            <person name="Price M.N."/>
            <person name="Huang J."/>
            <person name="Chakraborty R."/>
            <person name="Arkin A.P."/>
            <person name="Deutschbauer A."/>
        </authorList>
    </citation>
    <scope>NUCLEOTIDE SEQUENCE [LARGE SCALE GENOMIC DNA]</scope>
    <source>
        <strain evidence="3">4G11</strain>
    </source>
</reference>
<feature type="domain" description="Thiolase C-terminal" evidence="2">
    <location>
        <begin position="271"/>
        <end position="392"/>
    </location>
</feature>
<dbReference type="InterPro" id="IPR016039">
    <property type="entry name" value="Thiolase-like"/>
</dbReference>
<dbReference type="InterPro" id="IPR020616">
    <property type="entry name" value="Thiolase_N"/>
</dbReference>